<protein>
    <submittedName>
        <fullName evidence="1">Uncharacterized protein</fullName>
    </submittedName>
</protein>
<comment type="caution">
    <text evidence="1">The sequence shown here is derived from an EMBL/GenBank/DDBJ whole genome shotgun (WGS) entry which is preliminary data.</text>
</comment>
<dbReference type="EMBL" id="CM056743">
    <property type="protein sequence ID" value="KAJ8671952.1"/>
    <property type="molecule type" value="Genomic_DNA"/>
</dbReference>
<evidence type="ECO:0000313" key="1">
    <source>
        <dbReference type="EMBL" id="KAJ8671952.1"/>
    </source>
</evidence>
<name>A0ACC2NNZ3_9HYME</name>
<accession>A0ACC2NNZ3</accession>
<gene>
    <name evidence="1" type="ORF">QAD02_003211</name>
</gene>
<organism evidence="1 2">
    <name type="scientific">Eretmocerus hayati</name>
    <dbReference type="NCBI Taxonomy" id="131215"/>
    <lineage>
        <taxon>Eukaryota</taxon>
        <taxon>Metazoa</taxon>
        <taxon>Ecdysozoa</taxon>
        <taxon>Arthropoda</taxon>
        <taxon>Hexapoda</taxon>
        <taxon>Insecta</taxon>
        <taxon>Pterygota</taxon>
        <taxon>Neoptera</taxon>
        <taxon>Endopterygota</taxon>
        <taxon>Hymenoptera</taxon>
        <taxon>Apocrita</taxon>
        <taxon>Proctotrupomorpha</taxon>
        <taxon>Chalcidoidea</taxon>
        <taxon>Aphelinidae</taxon>
        <taxon>Aphelininae</taxon>
        <taxon>Eretmocerus</taxon>
    </lineage>
</organism>
<sequence length="319" mass="36819">MKKQAKRSRNYRLRKKILEHARIDPEEDSTSEPTSSSTSHPSSYSRRDRSSDYVNSSSDNEFDADISLEFGEQDISFESSQSVASLTGDGESEDDNNHGEDGSTSGSTYDTQNSEDDQGSDDDSIHSTGNCIDQSHQQELKSEITRLREWAVITQIPAVHLDTLLKILRERLLPEYYQQAPKLFCSQLGFMLRIFNSWEEGQPSVKLSAAQRNEMDRRTQMIKKDIPFEFKRKMRSMNEFADYKATDHRFFVIYASPIVPKEILNHECYNHSMLFHVACRMLSSKVSVNHVRLAREYLKEFVEKSKELHGLKFLSLNIH</sequence>
<dbReference type="Proteomes" id="UP001239111">
    <property type="component" value="Chromosome 3"/>
</dbReference>
<reference evidence="1" key="1">
    <citation type="submission" date="2023-04" db="EMBL/GenBank/DDBJ databases">
        <title>A chromosome-level genome assembly of the parasitoid wasp Eretmocerus hayati.</title>
        <authorList>
            <person name="Zhong Y."/>
            <person name="Liu S."/>
            <person name="Liu Y."/>
        </authorList>
    </citation>
    <scope>NUCLEOTIDE SEQUENCE</scope>
    <source>
        <strain evidence="1">ZJU_SS_LIU_2023</strain>
    </source>
</reference>
<keyword evidence="2" id="KW-1185">Reference proteome</keyword>
<evidence type="ECO:0000313" key="2">
    <source>
        <dbReference type="Proteomes" id="UP001239111"/>
    </source>
</evidence>
<proteinExistence type="predicted"/>